<gene>
    <name evidence="1" type="ORF">MEUPH1_LOCUS19905</name>
</gene>
<accession>A0AAV0XBF6</accession>
<sequence>MKIIIELERPTPKLLPDLTTKSKNYVRTFKYEYYSTYKWLSGCKKTNNLYCWPCVIFSREENVWTKYGFNDLNNFHHLKSRHEAAKNHIQCLVDLTKFGKIRIDTCLSEAFRKNIEKHNITVKNNRYILSSMIDLTCFLAQQELAFRDLAKKSMFYDEVIKAFLTKNRRIDLIYK</sequence>
<dbReference type="AlphaFoldDB" id="A0AAV0XBF6"/>
<proteinExistence type="predicted"/>
<protein>
    <recommendedName>
        <fullName evidence="3">TTF-type domain-containing protein</fullName>
    </recommendedName>
</protein>
<reference evidence="1 2" key="1">
    <citation type="submission" date="2023-01" db="EMBL/GenBank/DDBJ databases">
        <authorList>
            <person name="Whitehead M."/>
        </authorList>
    </citation>
    <scope>NUCLEOTIDE SEQUENCE [LARGE SCALE GENOMIC DNA]</scope>
</reference>
<evidence type="ECO:0000313" key="1">
    <source>
        <dbReference type="EMBL" id="CAI6365162.1"/>
    </source>
</evidence>
<evidence type="ECO:0000313" key="2">
    <source>
        <dbReference type="Proteomes" id="UP001160148"/>
    </source>
</evidence>
<name>A0AAV0XBF6_9HEMI</name>
<evidence type="ECO:0008006" key="3">
    <source>
        <dbReference type="Google" id="ProtNLM"/>
    </source>
</evidence>
<keyword evidence="2" id="KW-1185">Reference proteome</keyword>
<dbReference type="EMBL" id="CARXXK010000004">
    <property type="protein sequence ID" value="CAI6365162.1"/>
    <property type="molecule type" value="Genomic_DNA"/>
</dbReference>
<comment type="caution">
    <text evidence="1">The sequence shown here is derived from an EMBL/GenBank/DDBJ whole genome shotgun (WGS) entry which is preliminary data.</text>
</comment>
<dbReference type="Proteomes" id="UP001160148">
    <property type="component" value="Unassembled WGS sequence"/>
</dbReference>
<organism evidence="1 2">
    <name type="scientific">Macrosiphum euphorbiae</name>
    <name type="common">potato aphid</name>
    <dbReference type="NCBI Taxonomy" id="13131"/>
    <lineage>
        <taxon>Eukaryota</taxon>
        <taxon>Metazoa</taxon>
        <taxon>Ecdysozoa</taxon>
        <taxon>Arthropoda</taxon>
        <taxon>Hexapoda</taxon>
        <taxon>Insecta</taxon>
        <taxon>Pterygota</taxon>
        <taxon>Neoptera</taxon>
        <taxon>Paraneoptera</taxon>
        <taxon>Hemiptera</taxon>
        <taxon>Sternorrhyncha</taxon>
        <taxon>Aphidomorpha</taxon>
        <taxon>Aphidoidea</taxon>
        <taxon>Aphididae</taxon>
        <taxon>Macrosiphini</taxon>
        <taxon>Macrosiphum</taxon>
    </lineage>
</organism>